<feature type="non-terminal residue" evidence="1">
    <location>
        <position position="1"/>
    </location>
</feature>
<proteinExistence type="predicted"/>
<dbReference type="Proteomes" id="UP000838756">
    <property type="component" value="Unassembled WGS sequence"/>
</dbReference>
<name>A0A8S4QBC6_9NEOP</name>
<dbReference type="OrthoDB" id="537032at2759"/>
<reference evidence="1" key="1">
    <citation type="submission" date="2022-03" db="EMBL/GenBank/DDBJ databases">
        <authorList>
            <person name="Lindestad O."/>
        </authorList>
    </citation>
    <scope>NUCLEOTIDE SEQUENCE</scope>
</reference>
<keyword evidence="2" id="KW-1185">Reference proteome</keyword>
<organism evidence="1 2">
    <name type="scientific">Pararge aegeria aegeria</name>
    <dbReference type="NCBI Taxonomy" id="348720"/>
    <lineage>
        <taxon>Eukaryota</taxon>
        <taxon>Metazoa</taxon>
        <taxon>Ecdysozoa</taxon>
        <taxon>Arthropoda</taxon>
        <taxon>Hexapoda</taxon>
        <taxon>Insecta</taxon>
        <taxon>Pterygota</taxon>
        <taxon>Neoptera</taxon>
        <taxon>Endopterygota</taxon>
        <taxon>Lepidoptera</taxon>
        <taxon>Glossata</taxon>
        <taxon>Ditrysia</taxon>
        <taxon>Papilionoidea</taxon>
        <taxon>Nymphalidae</taxon>
        <taxon>Satyrinae</taxon>
        <taxon>Satyrini</taxon>
        <taxon>Parargina</taxon>
        <taxon>Pararge</taxon>
    </lineage>
</organism>
<evidence type="ECO:0000313" key="1">
    <source>
        <dbReference type="EMBL" id="CAH2207487.1"/>
    </source>
</evidence>
<dbReference type="EMBL" id="CAKXAJ010000359">
    <property type="protein sequence ID" value="CAH2207487.1"/>
    <property type="molecule type" value="Genomic_DNA"/>
</dbReference>
<dbReference type="AlphaFoldDB" id="A0A8S4QBC6"/>
<gene>
    <name evidence="1" type="primary">jg26265</name>
    <name evidence="1" type="ORF">PAEG_LOCUS108</name>
</gene>
<protein>
    <submittedName>
        <fullName evidence="1">Jg26265 protein</fullName>
    </submittedName>
</protein>
<accession>A0A8S4QBC6</accession>
<comment type="caution">
    <text evidence="1">The sequence shown here is derived from an EMBL/GenBank/DDBJ whole genome shotgun (WGS) entry which is preliminary data.</text>
</comment>
<evidence type="ECO:0000313" key="2">
    <source>
        <dbReference type="Proteomes" id="UP000838756"/>
    </source>
</evidence>
<sequence length="100" mass="11604">MLRALLDKFWDEDVWLPPNTTWDDIAPGPDKEVVYADYRHLLYPIPLALVLIVLRQTLEKYIYAPFGKSLGIKNTRPKKAPNNPKLESAYVDCPKIKHKQ</sequence>